<evidence type="ECO:0000313" key="1">
    <source>
        <dbReference type="EMBL" id="CAA6828317.1"/>
    </source>
</evidence>
<dbReference type="AlphaFoldDB" id="A0A6S6UGR4"/>
<feature type="non-terminal residue" evidence="1">
    <location>
        <position position="28"/>
    </location>
</feature>
<dbReference type="EMBL" id="CACVAQ010000426">
    <property type="protein sequence ID" value="CAA6828317.1"/>
    <property type="molecule type" value="Genomic_DNA"/>
</dbReference>
<name>A0A6S6UGR4_9BACT</name>
<proteinExistence type="predicted"/>
<protein>
    <submittedName>
        <fullName evidence="1">Uncharacterized protein</fullName>
    </submittedName>
</protein>
<gene>
    <name evidence="1" type="ORF">HELGO_WM55112</name>
</gene>
<organism evidence="1">
    <name type="scientific">uncultured Aureispira sp</name>
    <dbReference type="NCBI Taxonomy" id="1331704"/>
    <lineage>
        <taxon>Bacteria</taxon>
        <taxon>Pseudomonadati</taxon>
        <taxon>Bacteroidota</taxon>
        <taxon>Saprospiria</taxon>
        <taxon>Saprospirales</taxon>
        <taxon>Saprospiraceae</taxon>
        <taxon>Aureispira</taxon>
        <taxon>environmental samples</taxon>
    </lineage>
</organism>
<accession>A0A6S6UGR4</accession>
<reference evidence="1" key="1">
    <citation type="submission" date="2020-01" db="EMBL/GenBank/DDBJ databases">
        <authorList>
            <person name="Meier V. D."/>
            <person name="Meier V D."/>
        </authorList>
    </citation>
    <scope>NUCLEOTIDE SEQUENCE</scope>
    <source>
        <strain evidence="1">HLG_WM_MAG_10</strain>
    </source>
</reference>
<sequence length="28" mass="3280">MKQFKQDILDENSSEKNLSKTQLLSLKI</sequence>